<keyword evidence="4 8" id="KW-0689">Ribosomal protein</keyword>
<dbReference type="Gene3D" id="3.30.230.10">
    <property type="match status" value="1"/>
</dbReference>
<evidence type="ECO:0000256" key="7">
    <source>
        <dbReference type="ARBA" id="ARBA00035519"/>
    </source>
</evidence>
<evidence type="ECO:0000256" key="3">
    <source>
        <dbReference type="ARBA" id="ARBA00022884"/>
    </source>
</evidence>
<evidence type="ECO:0000259" key="10">
    <source>
        <dbReference type="PROSITE" id="PS50881"/>
    </source>
</evidence>
<dbReference type="Proteomes" id="UP000485562">
    <property type="component" value="Unassembled WGS sequence"/>
</dbReference>
<keyword evidence="3" id="KW-0694">RNA-binding</keyword>
<evidence type="ECO:0000256" key="4">
    <source>
        <dbReference type="ARBA" id="ARBA00022980"/>
    </source>
</evidence>
<dbReference type="SUPFAM" id="SSF54768">
    <property type="entry name" value="dsRNA-binding domain-like"/>
    <property type="match status" value="1"/>
</dbReference>
<dbReference type="InterPro" id="IPR014721">
    <property type="entry name" value="Ribsml_uS5_D2-typ_fold_subgr"/>
</dbReference>
<reference evidence="11" key="1">
    <citation type="submission" date="2017-02" db="EMBL/GenBank/DDBJ databases">
        <title>Delving into the versatile metabolic prowess of the omnipresent phylum Bacteroidetes.</title>
        <authorList>
            <person name="Nobu M.K."/>
            <person name="Mei R."/>
            <person name="Narihiro T."/>
            <person name="Kuroda K."/>
            <person name="Liu W.-T."/>
        </authorList>
    </citation>
    <scope>NUCLEOTIDE SEQUENCE</scope>
    <source>
        <strain evidence="11">ADurb.Bin131</strain>
    </source>
</reference>
<evidence type="ECO:0000256" key="9">
    <source>
        <dbReference type="RuleBase" id="RU003823"/>
    </source>
</evidence>
<dbReference type="GO" id="GO:0005840">
    <property type="term" value="C:ribosome"/>
    <property type="evidence" value="ECO:0007669"/>
    <property type="project" value="UniProtKB-KW"/>
</dbReference>
<dbReference type="InterPro" id="IPR013810">
    <property type="entry name" value="Ribosomal_uS5_N"/>
</dbReference>
<dbReference type="PROSITE" id="PS50881">
    <property type="entry name" value="S5_DSRBD"/>
    <property type="match status" value="1"/>
</dbReference>
<dbReference type="GO" id="GO:0005737">
    <property type="term" value="C:cytoplasm"/>
    <property type="evidence" value="ECO:0007669"/>
    <property type="project" value="UniProtKB-ARBA"/>
</dbReference>
<evidence type="ECO:0000256" key="2">
    <source>
        <dbReference type="ARBA" id="ARBA00022730"/>
    </source>
</evidence>
<dbReference type="GO" id="GO:0019843">
    <property type="term" value="F:rRNA binding"/>
    <property type="evidence" value="ECO:0007669"/>
    <property type="project" value="UniProtKB-KW"/>
</dbReference>
<dbReference type="InterPro" id="IPR005324">
    <property type="entry name" value="Ribosomal_uS5_C"/>
</dbReference>
<accession>A0A1V6C4E5</accession>
<evidence type="ECO:0000256" key="6">
    <source>
        <dbReference type="ARBA" id="ARBA00035255"/>
    </source>
</evidence>
<evidence type="ECO:0000256" key="8">
    <source>
        <dbReference type="PROSITE-ProRule" id="PRU00268"/>
    </source>
</evidence>
<evidence type="ECO:0000256" key="5">
    <source>
        <dbReference type="ARBA" id="ARBA00023274"/>
    </source>
</evidence>
<proteinExistence type="inferred from homology"/>
<sequence>MIEIRRVTKVTKGGKRLKFRAVIACGNQKGEAGFGVGKASEVPEAIRKAREKANRNRMRISLKGTTIKSSVDAKYGASYVILKPAPKGHGLVAGKTMRAILEVFGVRDAVCKVIGSTSTINVLNATCKALKFMELKENKSVENPQS</sequence>
<dbReference type="SUPFAM" id="SSF54211">
    <property type="entry name" value="Ribosomal protein S5 domain 2-like"/>
    <property type="match status" value="1"/>
</dbReference>
<dbReference type="Gene3D" id="3.30.160.20">
    <property type="match status" value="1"/>
</dbReference>
<dbReference type="GO" id="GO:0003735">
    <property type="term" value="F:structural constituent of ribosome"/>
    <property type="evidence" value="ECO:0007669"/>
    <property type="project" value="UniProtKB-UniRule"/>
</dbReference>
<gene>
    <name evidence="11" type="primary">rpsE</name>
    <name evidence="11" type="ORF">BWX89_01698</name>
</gene>
<keyword evidence="2" id="KW-0699">rRNA-binding</keyword>
<protein>
    <recommendedName>
        <fullName evidence="6">Small ribosomal subunit protein uS5</fullName>
    </recommendedName>
    <alternativeName>
        <fullName evidence="7">30S ribosomal protein S5</fullName>
    </alternativeName>
</protein>
<feature type="domain" description="S5 DRBM" evidence="10">
    <location>
        <begin position="1"/>
        <end position="60"/>
    </location>
</feature>
<evidence type="ECO:0000256" key="1">
    <source>
        <dbReference type="ARBA" id="ARBA00008945"/>
    </source>
</evidence>
<comment type="caution">
    <text evidence="11">The sequence shown here is derived from an EMBL/GenBank/DDBJ whole genome shotgun (WGS) entry which is preliminary data.</text>
</comment>
<dbReference type="GO" id="GO:0006412">
    <property type="term" value="P:translation"/>
    <property type="evidence" value="ECO:0007669"/>
    <property type="project" value="InterPro"/>
</dbReference>
<organism evidence="11">
    <name type="scientific">candidate division TA06 bacterium ADurb.Bin131</name>
    <dbReference type="NCBI Taxonomy" id="1852827"/>
    <lineage>
        <taxon>Bacteria</taxon>
        <taxon>Bacteria division TA06</taxon>
    </lineage>
</organism>
<dbReference type="AlphaFoldDB" id="A0A1V6C4E5"/>
<dbReference type="PANTHER" id="PTHR48432:SF1">
    <property type="entry name" value="S5 DRBM DOMAIN-CONTAINING PROTEIN"/>
    <property type="match status" value="1"/>
</dbReference>
<name>A0A1V6C4E5_UNCT6</name>
<dbReference type="GO" id="GO:1990904">
    <property type="term" value="C:ribonucleoprotein complex"/>
    <property type="evidence" value="ECO:0007669"/>
    <property type="project" value="UniProtKB-UniRule"/>
</dbReference>
<comment type="similarity">
    <text evidence="1 9">Belongs to the universal ribosomal protein uS5 family.</text>
</comment>
<evidence type="ECO:0000313" key="11">
    <source>
        <dbReference type="EMBL" id="OQB71777.1"/>
    </source>
</evidence>
<dbReference type="Pfam" id="PF00333">
    <property type="entry name" value="Ribosomal_S5"/>
    <property type="match status" value="1"/>
</dbReference>
<dbReference type="InterPro" id="IPR000851">
    <property type="entry name" value="Ribosomal_uS5"/>
</dbReference>
<dbReference type="InterPro" id="IPR020568">
    <property type="entry name" value="Ribosomal_Su5_D2-typ_SF"/>
</dbReference>
<dbReference type="PANTHER" id="PTHR48432">
    <property type="entry name" value="S5 DRBM DOMAIN-CONTAINING PROTEIN"/>
    <property type="match status" value="1"/>
</dbReference>
<dbReference type="Pfam" id="PF03719">
    <property type="entry name" value="Ribosomal_S5_C"/>
    <property type="match status" value="1"/>
</dbReference>
<keyword evidence="5 8" id="KW-0687">Ribonucleoprotein</keyword>
<dbReference type="EMBL" id="MWDQ01000150">
    <property type="protein sequence ID" value="OQB71777.1"/>
    <property type="molecule type" value="Genomic_DNA"/>
</dbReference>
<dbReference type="FunFam" id="3.30.230.10:FF:000002">
    <property type="entry name" value="30S ribosomal protein S5"/>
    <property type="match status" value="1"/>
</dbReference>